<evidence type="ECO:0000313" key="3">
    <source>
        <dbReference type="Proteomes" id="UP000574390"/>
    </source>
</evidence>
<comment type="caution">
    <text evidence="2">The sequence shown here is derived from an EMBL/GenBank/DDBJ whole genome shotgun (WGS) entry which is preliminary data.</text>
</comment>
<name>A0A7J6RPS9_PEROL</name>
<protein>
    <submittedName>
        <fullName evidence="2">Uncharacterized protein</fullName>
    </submittedName>
</protein>
<organism evidence="2 3">
    <name type="scientific">Perkinsus olseni</name>
    <name type="common">Perkinsus atlanticus</name>
    <dbReference type="NCBI Taxonomy" id="32597"/>
    <lineage>
        <taxon>Eukaryota</taxon>
        <taxon>Sar</taxon>
        <taxon>Alveolata</taxon>
        <taxon>Perkinsozoa</taxon>
        <taxon>Perkinsea</taxon>
        <taxon>Perkinsida</taxon>
        <taxon>Perkinsidae</taxon>
        <taxon>Perkinsus</taxon>
    </lineage>
</organism>
<reference evidence="2 3" key="1">
    <citation type="submission" date="2020-04" db="EMBL/GenBank/DDBJ databases">
        <title>Perkinsus olseni comparative genomics.</title>
        <authorList>
            <person name="Bogema D.R."/>
        </authorList>
    </citation>
    <scope>NUCLEOTIDE SEQUENCE [LARGE SCALE GENOMIC DNA]</scope>
    <source>
        <strain evidence="2">ATCC PRA-205</strain>
    </source>
</reference>
<dbReference type="Proteomes" id="UP000574390">
    <property type="component" value="Unassembled WGS sequence"/>
</dbReference>
<dbReference type="EMBL" id="JABANM010020680">
    <property type="protein sequence ID" value="KAF4722441.1"/>
    <property type="molecule type" value="Genomic_DNA"/>
</dbReference>
<sequence>MIDGSSMQSTSGIEGCNSRFTGYAYVAIKLAAAAEKLQQRVFLRELYYLALPDPELVSELADTVWRATCEPGLRIGFASLRSWSRTHCARINSVSMTRSREDRLVELLSRVTARSDLQDSIQSVLRRWREMSRRAEDDRSTFCGATDSSGGDAPTLSSKDNNRGQVAEMTWMLRGWFVIAKQRRSSARTLSRILENLVRRQLLGGWACLRKHVFRPLDQAGAIRASYATVARVLAVCRGYASKARASSSAEPAVLHAVLLDLARKALKAGWIALCIPKRDWVARRLLVRVIGQWKTVCSERRAAVRRMARVLSHATAGAWRWALMRMGSYRKSVAPGRDRLSAAILLVRAVVQVSRRLMASALSALGQNHPDELAYDYSKCLAMAAALRRPILRRVASAVRLLTHPPATRSRSLSGSALLMARNKRPTLTVEHGSKSRDQSAAAIEALSRGILVAKLHQKNGRRVSRVLRIVKSSQDAALCWCGGGPTSSGSLLPGHSSEAPLRDFVAWVHAYEDSWSLHPTDDVALGLIIVFKSRRLSICLSSLRDLLIVTTALDRFSQTKSSSLGGRLPLIISFINRRLAKQGISFNKALLSAVYTSIDEVEEMAD</sequence>
<gene>
    <name evidence="2" type="ORF">FOZ62_020917</name>
</gene>
<accession>A0A7J6RPS9</accession>
<dbReference type="AlphaFoldDB" id="A0A7J6RPS9"/>
<evidence type="ECO:0000313" key="2">
    <source>
        <dbReference type="EMBL" id="KAF4722441.1"/>
    </source>
</evidence>
<evidence type="ECO:0000256" key="1">
    <source>
        <dbReference type="SAM" id="MobiDB-lite"/>
    </source>
</evidence>
<proteinExistence type="predicted"/>
<feature type="region of interest" description="Disordered" evidence="1">
    <location>
        <begin position="139"/>
        <end position="161"/>
    </location>
</feature>